<dbReference type="GO" id="GO:0044781">
    <property type="term" value="P:bacterial-type flagellum organization"/>
    <property type="evidence" value="ECO:0007669"/>
    <property type="project" value="InterPro"/>
</dbReference>
<keyword evidence="4" id="KW-1133">Transmembrane helix</keyword>
<proteinExistence type="predicted"/>
<keyword evidence="6" id="KW-0969">Cilium</keyword>
<keyword evidence="2" id="KW-1003">Cell membrane</keyword>
<keyword evidence="5" id="KW-0472">Membrane</keyword>
<protein>
    <submittedName>
        <fullName evidence="6">Flagellar biosynthetic protein FliO</fullName>
    </submittedName>
</protein>
<dbReference type="KEGG" id="orp:MOP44_20400"/>
<reference evidence="6" key="1">
    <citation type="submission" date="2021-04" db="EMBL/GenBank/DDBJ databases">
        <title>Phylogenetic analysis of Acidobacteriaceae.</title>
        <authorList>
            <person name="Qiu L."/>
            <person name="Zhang Q."/>
        </authorList>
    </citation>
    <scope>NUCLEOTIDE SEQUENCE</scope>
    <source>
        <strain evidence="6">DSM 25168</strain>
    </source>
</reference>
<keyword evidence="6" id="KW-0282">Flagellum</keyword>
<keyword evidence="3" id="KW-0812">Transmembrane</keyword>
<evidence type="ECO:0000313" key="6">
    <source>
        <dbReference type="EMBL" id="UWZ82919.1"/>
    </source>
</evidence>
<dbReference type="AlphaFoldDB" id="A0A9J7BJS4"/>
<keyword evidence="6" id="KW-0966">Cell projection</keyword>
<evidence type="ECO:0000256" key="2">
    <source>
        <dbReference type="ARBA" id="ARBA00022475"/>
    </source>
</evidence>
<evidence type="ECO:0000256" key="3">
    <source>
        <dbReference type="ARBA" id="ARBA00022692"/>
    </source>
</evidence>
<evidence type="ECO:0000256" key="4">
    <source>
        <dbReference type="ARBA" id="ARBA00022989"/>
    </source>
</evidence>
<dbReference type="Pfam" id="PF04347">
    <property type="entry name" value="FliO"/>
    <property type="match status" value="1"/>
</dbReference>
<accession>A0A9J7BJS4</accession>
<dbReference type="Proteomes" id="UP001059380">
    <property type="component" value="Chromosome"/>
</dbReference>
<dbReference type="GO" id="GO:0016020">
    <property type="term" value="C:membrane"/>
    <property type="evidence" value="ECO:0007669"/>
    <property type="project" value="InterPro"/>
</dbReference>
<name>A0A9J7BJS4_9BACT</name>
<dbReference type="InterPro" id="IPR022781">
    <property type="entry name" value="Flagellar_biosynth_FliO"/>
</dbReference>
<comment type="subcellular location">
    <subcellularLocation>
        <location evidence="1">Cell membrane</location>
    </subcellularLocation>
</comment>
<evidence type="ECO:0000313" key="7">
    <source>
        <dbReference type="Proteomes" id="UP001059380"/>
    </source>
</evidence>
<dbReference type="RefSeq" id="WP_260792252.1">
    <property type="nucleotide sequence ID" value="NZ_CP093313.1"/>
</dbReference>
<evidence type="ECO:0000256" key="5">
    <source>
        <dbReference type="ARBA" id="ARBA00023136"/>
    </source>
</evidence>
<dbReference type="EMBL" id="CP093313">
    <property type="protein sequence ID" value="UWZ82919.1"/>
    <property type="molecule type" value="Genomic_DNA"/>
</dbReference>
<sequence length="83" mass="9030">MKTPNPAVPGGLAGWILARWKNRGRVQPRLALLERISLAPRQTLSLVEAEGRRFLIAISPDGSPAFFALDGPAPAKRSGRISW</sequence>
<keyword evidence="7" id="KW-1185">Reference proteome</keyword>
<organism evidence="6 7">
    <name type="scientific">Occallatibacter riparius</name>
    <dbReference type="NCBI Taxonomy" id="1002689"/>
    <lineage>
        <taxon>Bacteria</taxon>
        <taxon>Pseudomonadati</taxon>
        <taxon>Acidobacteriota</taxon>
        <taxon>Terriglobia</taxon>
        <taxon>Terriglobales</taxon>
        <taxon>Acidobacteriaceae</taxon>
        <taxon>Occallatibacter</taxon>
    </lineage>
</organism>
<gene>
    <name evidence="6" type="ORF">MOP44_20400</name>
</gene>
<evidence type="ECO:0000256" key="1">
    <source>
        <dbReference type="ARBA" id="ARBA00004236"/>
    </source>
</evidence>